<organism evidence="16 17">
    <name type="scientific">Halocaridina rubra</name>
    <name type="common">Hawaiian red shrimp</name>
    <dbReference type="NCBI Taxonomy" id="373956"/>
    <lineage>
        <taxon>Eukaryota</taxon>
        <taxon>Metazoa</taxon>
        <taxon>Ecdysozoa</taxon>
        <taxon>Arthropoda</taxon>
        <taxon>Crustacea</taxon>
        <taxon>Multicrustacea</taxon>
        <taxon>Malacostraca</taxon>
        <taxon>Eumalacostraca</taxon>
        <taxon>Eucarida</taxon>
        <taxon>Decapoda</taxon>
        <taxon>Pleocyemata</taxon>
        <taxon>Caridea</taxon>
        <taxon>Atyoidea</taxon>
        <taxon>Atyidae</taxon>
        <taxon>Halocaridina</taxon>
    </lineage>
</organism>
<dbReference type="Pfam" id="PF02932">
    <property type="entry name" value="Neur_chan_memb"/>
    <property type="match status" value="1"/>
</dbReference>
<dbReference type="InterPro" id="IPR006201">
    <property type="entry name" value="Neur_channel"/>
</dbReference>
<evidence type="ECO:0000256" key="8">
    <source>
        <dbReference type="ARBA" id="ARBA00023065"/>
    </source>
</evidence>
<feature type="disulfide bond" evidence="12">
    <location>
        <begin position="186"/>
        <end position="204"/>
    </location>
</feature>
<dbReference type="GO" id="GO:0005254">
    <property type="term" value="F:chloride channel activity"/>
    <property type="evidence" value="ECO:0007669"/>
    <property type="project" value="UniProtKB-ARBA"/>
</dbReference>
<evidence type="ECO:0000256" key="2">
    <source>
        <dbReference type="ARBA" id="ARBA00004236"/>
    </source>
</evidence>
<evidence type="ECO:0000256" key="1">
    <source>
        <dbReference type="ARBA" id="ARBA00004141"/>
    </source>
</evidence>
<dbReference type="SUPFAM" id="SSF57424">
    <property type="entry name" value="LDL receptor-like module"/>
    <property type="match status" value="1"/>
</dbReference>
<evidence type="ECO:0000256" key="10">
    <source>
        <dbReference type="ARBA" id="ARBA00023157"/>
    </source>
</evidence>
<dbReference type="Pfam" id="PF02931">
    <property type="entry name" value="Neur_chan_LBD"/>
    <property type="match status" value="1"/>
</dbReference>
<evidence type="ECO:0000256" key="3">
    <source>
        <dbReference type="ARBA" id="ARBA00022448"/>
    </source>
</evidence>
<feature type="domain" description="Neurotransmitter-gated ion-channel ligand-binding" evidence="14">
    <location>
        <begin position="220"/>
        <end position="389"/>
    </location>
</feature>
<dbReference type="InterPro" id="IPR036719">
    <property type="entry name" value="Neuro-gated_channel_TM_sf"/>
</dbReference>
<dbReference type="InterPro" id="IPR038050">
    <property type="entry name" value="Neuro_actylchol_rec"/>
</dbReference>
<dbReference type="InterPro" id="IPR006202">
    <property type="entry name" value="Neur_chan_lig-bd"/>
</dbReference>
<dbReference type="PRINTS" id="PR00253">
    <property type="entry name" value="GABAARECEPTR"/>
</dbReference>
<keyword evidence="7 13" id="KW-1133">Transmembrane helix</keyword>
<dbReference type="AlphaFoldDB" id="A0AAN9AF57"/>
<dbReference type="Proteomes" id="UP001381693">
    <property type="component" value="Unassembled WGS sequence"/>
</dbReference>
<dbReference type="GO" id="GO:0005230">
    <property type="term" value="F:extracellular ligand-gated monoatomic ion channel activity"/>
    <property type="evidence" value="ECO:0007669"/>
    <property type="project" value="InterPro"/>
</dbReference>
<reference evidence="16 17" key="1">
    <citation type="submission" date="2023-11" db="EMBL/GenBank/DDBJ databases">
        <title>Halocaridina rubra genome assembly.</title>
        <authorList>
            <person name="Smith C."/>
        </authorList>
    </citation>
    <scope>NUCLEOTIDE SEQUENCE [LARGE SCALE GENOMIC DNA]</scope>
    <source>
        <strain evidence="16">EP-1</strain>
        <tissue evidence="16">Whole</tissue>
    </source>
</reference>
<feature type="disulfide bond" evidence="12">
    <location>
        <begin position="179"/>
        <end position="191"/>
    </location>
</feature>
<dbReference type="InterPro" id="IPR002172">
    <property type="entry name" value="LDrepeatLR_classA_rpt"/>
</dbReference>
<accession>A0AAN9AF57</accession>
<dbReference type="PROSITE" id="PS01209">
    <property type="entry name" value="LDLRA_1"/>
    <property type="match status" value="1"/>
</dbReference>
<keyword evidence="11 13" id="KW-0407">Ion channel</keyword>
<dbReference type="SUPFAM" id="SSF90112">
    <property type="entry name" value="Neurotransmitter-gated ion-channel transmembrane pore"/>
    <property type="match status" value="1"/>
</dbReference>
<dbReference type="CDD" id="cd00112">
    <property type="entry name" value="LDLa"/>
    <property type="match status" value="1"/>
</dbReference>
<protein>
    <submittedName>
        <fullName evidence="16">Uncharacterized protein</fullName>
    </submittedName>
</protein>
<evidence type="ECO:0000256" key="4">
    <source>
        <dbReference type="ARBA" id="ARBA00022475"/>
    </source>
</evidence>
<comment type="similarity">
    <text evidence="13">Belongs to the ligand-gated ion channel (TC 1.A.9) family.</text>
</comment>
<dbReference type="Gene3D" id="4.10.400.10">
    <property type="entry name" value="Low-density Lipoprotein Receptor"/>
    <property type="match status" value="1"/>
</dbReference>
<keyword evidence="6" id="KW-0732">Signal</keyword>
<comment type="caution">
    <text evidence="16">The sequence shown here is derived from an EMBL/GenBank/DDBJ whole genome shotgun (WGS) entry which is preliminary data.</text>
</comment>
<evidence type="ECO:0000259" key="15">
    <source>
        <dbReference type="Pfam" id="PF02932"/>
    </source>
</evidence>
<dbReference type="InterPro" id="IPR023415">
    <property type="entry name" value="LDLR_class-A_CS"/>
</dbReference>
<keyword evidence="5 13" id="KW-0812">Transmembrane</keyword>
<dbReference type="GO" id="GO:0004888">
    <property type="term" value="F:transmembrane signaling receptor activity"/>
    <property type="evidence" value="ECO:0007669"/>
    <property type="project" value="InterPro"/>
</dbReference>
<dbReference type="EMBL" id="JAXCGZ010001992">
    <property type="protein sequence ID" value="KAK7084745.1"/>
    <property type="molecule type" value="Genomic_DNA"/>
</dbReference>
<feature type="transmembrane region" description="Helical" evidence="13">
    <location>
        <begin position="500"/>
        <end position="518"/>
    </location>
</feature>
<keyword evidence="4" id="KW-1003">Cell membrane</keyword>
<keyword evidence="3 13" id="KW-0813">Transport</keyword>
<proteinExistence type="inferred from homology"/>
<dbReference type="PROSITE" id="PS50068">
    <property type="entry name" value="LDLRA_2"/>
    <property type="match status" value="1"/>
</dbReference>
<keyword evidence="10 12" id="KW-1015">Disulfide bond</keyword>
<feature type="transmembrane region" description="Helical" evidence="13">
    <location>
        <begin position="604"/>
        <end position="630"/>
    </location>
</feature>
<dbReference type="PRINTS" id="PR00252">
    <property type="entry name" value="NRIONCHANNEL"/>
</dbReference>
<evidence type="ECO:0000256" key="7">
    <source>
        <dbReference type="ARBA" id="ARBA00022989"/>
    </source>
</evidence>
<evidence type="ECO:0000256" key="9">
    <source>
        <dbReference type="ARBA" id="ARBA00023136"/>
    </source>
</evidence>
<sequence length="631" mass="72551">MCRKIYGAFTIQIIYISGDKSVSTFTKISLVLIFLKSSNAIVRSEIYFRVNNPDGDKYQNCIRLHLKGLEDTECQKSSCSVCHAQAANTWTLRGICEDEERMYYLDMIPNPLSFRGYGEYAVQQRTDGRWIWINSVTNITMAILMERELNYPIGRLMWELQIEVCGQSSGERELTLSACTKSEFTCTDGSCIPFTRRCDLKFDCNDKTDESLCDIINYPEDYRSKLPPRPASDEALPISVNVSMDTLNVDTTTMLLSVSYNLRITWFDNRLTYNNLKQLTRLNTVSLTQVEKLWIPKIGFINTDDIQNTAVDQDAVTTILRQNKKFVPDLSNSYEVEIFQGDMNPVSITRKYFTIYTCNFDLVLYPFDIQNCYMQLQILSASSEYLIFNPSESFVEYLGSKYLVEYEIGPIDLQVVNTTQYSVLKVEVMLIRRYGYAILNIYIPSLTLIIISYITLFFRSFIFDTRIMTALTALLVLATLFTQVSTSLPKTSYFKMVDIWLLFCIILIFFIMVFHTIIDLHIDYGDCVGATDSTTFFKRRQNNSGVQRSSSGKVTKIDVKPSSEDNDIPELAAEESNVLGWLQCHFNLPFMKKDLQFYITASKWTVFIMFSCFNLIYWGTLAVGSGLVYYG</sequence>
<feature type="disulfide bond" evidence="12">
    <location>
        <begin position="198"/>
        <end position="213"/>
    </location>
</feature>
<evidence type="ECO:0000313" key="17">
    <source>
        <dbReference type="Proteomes" id="UP001381693"/>
    </source>
</evidence>
<evidence type="ECO:0000313" key="16">
    <source>
        <dbReference type="EMBL" id="KAK7084745.1"/>
    </source>
</evidence>
<dbReference type="GO" id="GO:0099095">
    <property type="term" value="F:ligand-gated monoatomic anion channel activity"/>
    <property type="evidence" value="ECO:0007669"/>
    <property type="project" value="UniProtKB-ARBA"/>
</dbReference>
<evidence type="ECO:0000256" key="11">
    <source>
        <dbReference type="ARBA" id="ARBA00023303"/>
    </source>
</evidence>
<keyword evidence="17" id="KW-1185">Reference proteome</keyword>
<evidence type="ECO:0000256" key="12">
    <source>
        <dbReference type="PROSITE-ProRule" id="PRU00124"/>
    </source>
</evidence>
<evidence type="ECO:0000256" key="5">
    <source>
        <dbReference type="ARBA" id="ARBA00022692"/>
    </source>
</evidence>
<dbReference type="Gene3D" id="1.20.58.390">
    <property type="entry name" value="Neurotransmitter-gated ion-channel transmembrane domain"/>
    <property type="match status" value="1"/>
</dbReference>
<gene>
    <name evidence="16" type="ORF">SK128_000419</name>
</gene>
<dbReference type="InterPro" id="IPR018000">
    <property type="entry name" value="Neurotransmitter_ion_chnl_CS"/>
</dbReference>
<evidence type="ECO:0000256" key="13">
    <source>
        <dbReference type="RuleBase" id="RU000687"/>
    </source>
</evidence>
<dbReference type="SMART" id="SM00192">
    <property type="entry name" value="LDLa"/>
    <property type="match status" value="1"/>
</dbReference>
<dbReference type="PANTHER" id="PTHR18945">
    <property type="entry name" value="NEUROTRANSMITTER GATED ION CHANNEL"/>
    <property type="match status" value="1"/>
</dbReference>
<keyword evidence="8 13" id="KW-0406">Ion transport</keyword>
<dbReference type="PROSITE" id="PS00236">
    <property type="entry name" value="NEUROTR_ION_CHANNEL"/>
    <property type="match status" value="1"/>
</dbReference>
<feature type="transmembrane region" description="Helical" evidence="13">
    <location>
        <begin position="434"/>
        <end position="455"/>
    </location>
</feature>
<evidence type="ECO:0000256" key="6">
    <source>
        <dbReference type="ARBA" id="ARBA00022729"/>
    </source>
</evidence>
<dbReference type="InterPro" id="IPR006029">
    <property type="entry name" value="Neurotrans-gated_channel_TM"/>
</dbReference>
<dbReference type="InterPro" id="IPR036055">
    <property type="entry name" value="LDL_receptor-like_sf"/>
</dbReference>
<dbReference type="GO" id="GO:0005886">
    <property type="term" value="C:plasma membrane"/>
    <property type="evidence" value="ECO:0007669"/>
    <property type="project" value="UniProtKB-SubCell"/>
</dbReference>
<feature type="transmembrane region" description="Helical" evidence="13">
    <location>
        <begin position="467"/>
        <end position="488"/>
    </location>
</feature>
<dbReference type="SUPFAM" id="SSF63712">
    <property type="entry name" value="Nicotinic receptor ligand binding domain-like"/>
    <property type="match status" value="1"/>
</dbReference>
<evidence type="ECO:0000259" key="14">
    <source>
        <dbReference type="Pfam" id="PF02931"/>
    </source>
</evidence>
<feature type="domain" description="Neurotransmitter-gated ion-channel transmembrane" evidence="15">
    <location>
        <begin position="441"/>
        <end position="516"/>
    </location>
</feature>
<dbReference type="InterPro" id="IPR006028">
    <property type="entry name" value="GABAA/Glycine_rcpt"/>
</dbReference>
<dbReference type="Gene3D" id="2.70.170.10">
    <property type="entry name" value="Neurotransmitter-gated ion-channel ligand-binding domain"/>
    <property type="match status" value="1"/>
</dbReference>
<dbReference type="InterPro" id="IPR036734">
    <property type="entry name" value="Neur_chan_lig-bd_sf"/>
</dbReference>
<name>A0AAN9AF57_HALRR</name>
<comment type="subcellular location">
    <subcellularLocation>
        <location evidence="2">Cell membrane</location>
    </subcellularLocation>
    <subcellularLocation>
        <location evidence="1">Membrane</location>
        <topology evidence="1">Multi-pass membrane protein</topology>
    </subcellularLocation>
</comment>
<keyword evidence="9 13" id="KW-0472">Membrane</keyword>
<dbReference type="Pfam" id="PF00057">
    <property type="entry name" value="Ldl_recept_a"/>
    <property type="match status" value="1"/>
</dbReference>